<reference evidence="1 2" key="2">
    <citation type="journal article" date="2022" name="Mol. Ecol. Resour.">
        <title>The genomes of chicory, endive, great burdock and yacon provide insights into Asteraceae paleo-polyploidization history and plant inulin production.</title>
        <authorList>
            <person name="Fan W."/>
            <person name="Wang S."/>
            <person name="Wang H."/>
            <person name="Wang A."/>
            <person name="Jiang F."/>
            <person name="Liu H."/>
            <person name="Zhao H."/>
            <person name="Xu D."/>
            <person name="Zhang Y."/>
        </authorList>
    </citation>
    <scope>NUCLEOTIDE SEQUENCE [LARGE SCALE GENOMIC DNA]</scope>
    <source>
        <strain evidence="2">cv. Yunnan</strain>
        <tissue evidence="1">Leaves</tissue>
    </source>
</reference>
<comment type="caution">
    <text evidence="1">The sequence shown here is derived from an EMBL/GenBank/DDBJ whole genome shotgun (WGS) entry which is preliminary data.</text>
</comment>
<evidence type="ECO:0000313" key="1">
    <source>
        <dbReference type="EMBL" id="KAI3704234.1"/>
    </source>
</evidence>
<dbReference type="EMBL" id="CM042042">
    <property type="protein sequence ID" value="KAI3704234.1"/>
    <property type="molecule type" value="Genomic_DNA"/>
</dbReference>
<proteinExistence type="predicted"/>
<dbReference type="Proteomes" id="UP001056120">
    <property type="component" value="Linkage Group LG25"/>
</dbReference>
<gene>
    <name evidence="1" type="ORF">L1987_74450</name>
</gene>
<sequence length="75" mass="8808">MLRSMTVLAILACLQAKRYGDCGCLSHWSGKEPTNVLHIWLWERMDGRSYQHLLDLYKCLLVLLKTVVEREWRCG</sequence>
<name>A0ACB9A1Z8_9ASTR</name>
<protein>
    <submittedName>
        <fullName evidence="1">Uncharacterized protein</fullName>
    </submittedName>
</protein>
<accession>A0ACB9A1Z8</accession>
<evidence type="ECO:0000313" key="2">
    <source>
        <dbReference type="Proteomes" id="UP001056120"/>
    </source>
</evidence>
<reference evidence="2" key="1">
    <citation type="journal article" date="2022" name="Mol. Ecol. Resour.">
        <title>The genomes of chicory, endive, great burdock and yacon provide insights into Asteraceae palaeo-polyploidization history and plant inulin production.</title>
        <authorList>
            <person name="Fan W."/>
            <person name="Wang S."/>
            <person name="Wang H."/>
            <person name="Wang A."/>
            <person name="Jiang F."/>
            <person name="Liu H."/>
            <person name="Zhao H."/>
            <person name="Xu D."/>
            <person name="Zhang Y."/>
        </authorList>
    </citation>
    <scope>NUCLEOTIDE SEQUENCE [LARGE SCALE GENOMIC DNA]</scope>
    <source>
        <strain evidence="2">cv. Yunnan</strain>
    </source>
</reference>
<organism evidence="1 2">
    <name type="scientific">Smallanthus sonchifolius</name>
    <dbReference type="NCBI Taxonomy" id="185202"/>
    <lineage>
        <taxon>Eukaryota</taxon>
        <taxon>Viridiplantae</taxon>
        <taxon>Streptophyta</taxon>
        <taxon>Embryophyta</taxon>
        <taxon>Tracheophyta</taxon>
        <taxon>Spermatophyta</taxon>
        <taxon>Magnoliopsida</taxon>
        <taxon>eudicotyledons</taxon>
        <taxon>Gunneridae</taxon>
        <taxon>Pentapetalae</taxon>
        <taxon>asterids</taxon>
        <taxon>campanulids</taxon>
        <taxon>Asterales</taxon>
        <taxon>Asteraceae</taxon>
        <taxon>Asteroideae</taxon>
        <taxon>Heliantheae alliance</taxon>
        <taxon>Millerieae</taxon>
        <taxon>Smallanthus</taxon>
    </lineage>
</organism>
<keyword evidence="2" id="KW-1185">Reference proteome</keyword>